<dbReference type="NCBIfam" id="NF038128">
    <property type="entry name" value="choice_anch_J"/>
    <property type="match status" value="1"/>
</dbReference>
<dbReference type="PROSITE" id="PS51257">
    <property type="entry name" value="PROKAR_LIPOPROTEIN"/>
    <property type="match status" value="1"/>
</dbReference>
<evidence type="ECO:0000313" key="4">
    <source>
        <dbReference type="Proteomes" id="UP001254488"/>
    </source>
</evidence>
<accession>A0ABU2YB66</accession>
<dbReference type="Proteomes" id="UP001254488">
    <property type="component" value="Unassembled WGS sequence"/>
</dbReference>
<feature type="domain" description="DUF5689" evidence="2">
    <location>
        <begin position="74"/>
        <end position="281"/>
    </location>
</feature>
<dbReference type="Gene3D" id="2.60.120.200">
    <property type="match status" value="1"/>
</dbReference>
<evidence type="ECO:0000259" key="2">
    <source>
        <dbReference type="Pfam" id="PF18942"/>
    </source>
</evidence>
<feature type="signal peptide" evidence="1">
    <location>
        <begin position="1"/>
        <end position="23"/>
    </location>
</feature>
<name>A0ABU2YB66_9FLAO</name>
<keyword evidence="1" id="KW-0732">Signal</keyword>
<comment type="caution">
    <text evidence="3">The sequence shown here is derived from an EMBL/GenBank/DDBJ whole genome shotgun (WGS) entry which is preliminary data.</text>
</comment>
<evidence type="ECO:0000256" key="1">
    <source>
        <dbReference type="SAM" id="SignalP"/>
    </source>
</evidence>
<dbReference type="RefSeq" id="WP_311332390.1">
    <property type="nucleotide sequence ID" value="NZ_JAVRHZ010000002.1"/>
</dbReference>
<dbReference type="InterPro" id="IPR043744">
    <property type="entry name" value="DUF5689"/>
</dbReference>
<feature type="chain" id="PRO_5046550571" evidence="1">
    <location>
        <begin position="24"/>
        <end position="481"/>
    </location>
</feature>
<gene>
    <name evidence="3" type="ORF">RM538_05450</name>
</gene>
<proteinExistence type="predicted"/>
<reference evidence="3 4" key="1">
    <citation type="submission" date="2023-09" db="EMBL/GenBank/DDBJ databases">
        <authorList>
            <person name="Rey-Velasco X."/>
        </authorList>
    </citation>
    <scope>NUCLEOTIDE SEQUENCE [LARGE SCALE GENOMIC DNA]</scope>
    <source>
        <strain evidence="3 4">W242</strain>
    </source>
</reference>
<protein>
    <submittedName>
        <fullName evidence="3">DUF5689 domain-containing protein</fullName>
    </submittedName>
</protein>
<dbReference type="EMBL" id="JAVRHZ010000002">
    <property type="protein sequence ID" value="MDT0555439.1"/>
    <property type="molecule type" value="Genomic_DNA"/>
</dbReference>
<organism evidence="3 4">
    <name type="scientific">Patiriisocius hiemis</name>
    <dbReference type="NCBI Taxonomy" id="3075604"/>
    <lineage>
        <taxon>Bacteria</taxon>
        <taxon>Pseudomonadati</taxon>
        <taxon>Bacteroidota</taxon>
        <taxon>Flavobacteriia</taxon>
        <taxon>Flavobacteriales</taxon>
        <taxon>Flavobacteriaceae</taxon>
        <taxon>Patiriisocius</taxon>
    </lineage>
</organism>
<dbReference type="Pfam" id="PF18942">
    <property type="entry name" value="DUF5689"/>
    <property type="match status" value="1"/>
</dbReference>
<sequence>MKAINFYKLVTLLFAAVVITSCVQDDEFDVPQIEIQSVDIPQDRIVEISSLRALLEQEQTTNGNAVLTFEADDDPSNDRFTVGYVISNDAQGNFFEELLLQNAPSNPSGGVKVLIDSSPLFASYEFGRKVFVRLDGLTVGLDSGVLTLGIRDGNGVEKIADGAKEDFLLRDDEVEEITPMPITFSEFTEEKTNLYVRLNNVQFNRAQALGDDRLTFAGEPEDEFDGERILESCDSGTSTVFSTSTFADFKGVLLPQGSGTIDGILTLNFFGEQFNIVVNDISTINLDGERCDPEEVDCGLASTTGSNVLFSDFFETQNEGTPISGNGWTNYIEAGTQTWESYTSGGTNASLGISANIGSFMSGDASSIGWLVTPQINFDNQDGETLNFMTSNSFADGSTLEVLFSSDWDGVPENIPSANWSILPAAFIVGDDDFFGDWFESGNVDLSCISGSGYIAWKYVGSGEEDFDGTYELDEIEIESN</sequence>
<evidence type="ECO:0000313" key="3">
    <source>
        <dbReference type="EMBL" id="MDT0555439.1"/>
    </source>
</evidence>
<keyword evidence="4" id="KW-1185">Reference proteome</keyword>